<accession>A0A0L0P504</accession>
<protein>
    <submittedName>
        <fullName evidence="2">Uncharacterized protein</fullName>
    </submittedName>
</protein>
<evidence type="ECO:0000313" key="3">
    <source>
        <dbReference type="Proteomes" id="UP000037122"/>
    </source>
</evidence>
<evidence type="ECO:0000313" key="2">
    <source>
        <dbReference type="EMBL" id="KNE01448.1"/>
    </source>
</evidence>
<organism evidence="2 3">
    <name type="scientific">Candidozyma auris</name>
    <name type="common">Yeast</name>
    <name type="synonym">Candida auris</name>
    <dbReference type="NCBI Taxonomy" id="498019"/>
    <lineage>
        <taxon>Eukaryota</taxon>
        <taxon>Fungi</taxon>
        <taxon>Dikarya</taxon>
        <taxon>Ascomycota</taxon>
        <taxon>Saccharomycotina</taxon>
        <taxon>Pichiomycetes</taxon>
        <taxon>Metschnikowiaceae</taxon>
        <taxon>Candidozyma</taxon>
    </lineage>
</organism>
<feature type="compositionally biased region" description="Polar residues" evidence="1">
    <location>
        <begin position="1"/>
        <end position="11"/>
    </location>
</feature>
<evidence type="ECO:0000256" key="1">
    <source>
        <dbReference type="SAM" id="MobiDB-lite"/>
    </source>
</evidence>
<sequence length="30" mass="3280">MQPQAGLTQNRIAPPEVVTKNSEGKRGEDK</sequence>
<proteinExistence type="predicted"/>
<dbReference type="VEuPathDB" id="FungiDB:QG37_01524"/>
<name>A0A0L0P504_CANAR</name>
<reference evidence="3" key="1">
    <citation type="journal article" date="2015" name="BMC Genomics">
        <title>Draft genome of a commonly misdiagnosed multidrug resistant pathogen Candida auris.</title>
        <authorList>
            <person name="Chatterjee S."/>
            <person name="Alampalli S.V."/>
            <person name="Nageshan R.K."/>
            <person name="Chettiar S.T."/>
            <person name="Joshi S."/>
            <person name="Tatu U.S."/>
        </authorList>
    </citation>
    <scope>NUCLEOTIDE SEQUENCE [LARGE SCALE GENOMIC DNA]</scope>
    <source>
        <strain evidence="3">6684</strain>
    </source>
</reference>
<feature type="region of interest" description="Disordered" evidence="1">
    <location>
        <begin position="1"/>
        <end position="30"/>
    </location>
</feature>
<dbReference type="EMBL" id="LGST01000011">
    <property type="protein sequence ID" value="KNE01448.1"/>
    <property type="molecule type" value="Genomic_DNA"/>
</dbReference>
<gene>
    <name evidence="2" type="ORF">QG37_01524</name>
</gene>
<dbReference type="AlphaFoldDB" id="A0A0L0P504"/>
<dbReference type="Proteomes" id="UP000037122">
    <property type="component" value="Unassembled WGS sequence"/>
</dbReference>
<comment type="caution">
    <text evidence="2">The sequence shown here is derived from an EMBL/GenBank/DDBJ whole genome shotgun (WGS) entry which is preliminary data.</text>
</comment>